<dbReference type="GO" id="GO:0016042">
    <property type="term" value="P:lipid catabolic process"/>
    <property type="evidence" value="ECO:0007669"/>
    <property type="project" value="UniProtKB-KW"/>
</dbReference>
<dbReference type="GO" id="GO:0003847">
    <property type="term" value="F:1-alkyl-2-acetylglycerophosphocholine esterase activity"/>
    <property type="evidence" value="ECO:0007669"/>
    <property type="project" value="TreeGrafter"/>
</dbReference>
<gene>
    <name evidence="5" type="ORF">BK123_15410</name>
</gene>
<feature type="transmembrane region" description="Helical" evidence="4">
    <location>
        <begin position="6"/>
        <end position="22"/>
    </location>
</feature>
<keyword evidence="4" id="KW-0472">Membrane</keyword>
<dbReference type="Pfam" id="PF03403">
    <property type="entry name" value="PAF-AH_p_II"/>
    <property type="match status" value="2"/>
</dbReference>
<organism evidence="5 6">
    <name type="scientific">Paenibacillus lautus</name>
    <name type="common">Bacillus lautus</name>
    <dbReference type="NCBI Taxonomy" id="1401"/>
    <lineage>
        <taxon>Bacteria</taxon>
        <taxon>Bacillati</taxon>
        <taxon>Bacillota</taxon>
        <taxon>Bacilli</taxon>
        <taxon>Bacillales</taxon>
        <taxon>Paenibacillaceae</taxon>
        <taxon>Paenibacillus</taxon>
    </lineage>
</organism>
<dbReference type="SUPFAM" id="SSF53474">
    <property type="entry name" value="alpha/beta-Hydrolases"/>
    <property type="match status" value="1"/>
</dbReference>
<evidence type="ECO:0000313" key="5">
    <source>
        <dbReference type="EMBL" id="OME92022.1"/>
    </source>
</evidence>
<keyword evidence="2" id="KW-0442">Lipid degradation</keyword>
<dbReference type="InterPro" id="IPR029058">
    <property type="entry name" value="AB_hydrolase_fold"/>
</dbReference>
<keyword evidence="1 5" id="KW-0378">Hydrolase</keyword>
<dbReference type="Gene3D" id="3.40.50.1820">
    <property type="entry name" value="alpha/beta hydrolase"/>
    <property type="match status" value="1"/>
</dbReference>
<keyword evidence="3" id="KW-0443">Lipid metabolism</keyword>
<dbReference type="PANTHER" id="PTHR10272:SF0">
    <property type="entry name" value="PLATELET-ACTIVATING FACTOR ACETYLHYDROLASE"/>
    <property type="match status" value="1"/>
</dbReference>
<keyword evidence="4" id="KW-0812">Transmembrane</keyword>
<evidence type="ECO:0000256" key="2">
    <source>
        <dbReference type="ARBA" id="ARBA00022963"/>
    </source>
</evidence>
<evidence type="ECO:0000256" key="4">
    <source>
        <dbReference type="SAM" id="Phobius"/>
    </source>
</evidence>
<sequence length="486" mass="55184">MRTLEMWFVIFNLIMLGWLIFARNKPQRHLIFGFGISAVLLLAHILIEGMRWQMIPAYAMTFIPIMVLALRYIPKSKKVKKKAFPFKTTLIAALAVLYSTIAVTLPLLLPVFKFEKPTGPYKIGTVTYDWKDELREEANTPTPDDKRELMVQIWYPANPSAKGKQAPYVSHPDIFEDGYSQALNMPKQLFKNLGLIKTHAIKGAELSNKETTYPVLLFSHGFNGVKNQNTFQIEELASHGYIVIGIDHTYYSTTSVFPDGRVVNFSPLEDSGYEYLDQLNKVWVEDTMFVIDQVEKIAVNDPDHRFTGRMDTDNMGMFGHSYGGATAVQTLLKDPRLKAAINMDGGLFGEQRLPEDGVNGPFLMMSADDTLAGTANMSDENIASQGTTREELDKFFDEVLSRYNSVASGENYWLKIKNMKHMGFSDTYLLSPVLAWMEGVDVRNAHRLINEFSLDFFNHYLKQQPFKLMEQNIGEHSSFSLQKGAD</sequence>
<name>A0A1R1B0U5_PAELA</name>
<dbReference type="EMBL" id="MRTF01000005">
    <property type="protein sequence ID" value="OME92022.1"/>
    <property type="molecule type" value="Genomic_DNA"/>
</dbReference>
<evidence type="ECO:0000256" key="3">
    <source>
        <dbReference type="ARBA" id="ARBA00023098"/>
    </source>
</evidence>
<protein>
    <submittedName>
        <fullName evidence="5">Acetylhydrolase</fullName>
    </submittedName>
</protein>
<feature type="transmembrane region" description="Helical" evidence="4">
    <location>
        <begin position="90"/>
        <end position="112"/>
    </location>
</feature>
<feature type="transmembrane region" description="Helical" evidence="4">
    <location>
        <begin position="29"/>
        <end position="47"/>
    </location>
</feature>
<dbReference type="PANTHER" id="PTHR10272">
    <property type="entry name" value="PLATELET-ACTIVATING FACTOR ACETYLHYDROLASE"/>
    <property type="match status" value="1"/>
</dbReference>
<keyword evidence="4" id="KW-1133">Transmembrane helix</keyword>
<proteinExistence type="predicted"/>
<accession>A0A1R1B0U5</accession>
<evidence type="ECO:0000313" key="6">
    <source>
        <dbReference type="Proteomes" id="UP000187074"/>
    </source>
</evidence>
<reference evidence="5 6" key="1">
    <citation type="submission" date="2016-11" db="EMBL/GenBank/DDBJ databases">
        <title>Paenibacillus species isolates.</title>
        <authorList>
            <person name="Beno S.M."/>
        </authorList>
    </citation>
    <scope>NUCLEOTIDE SEQUENCE [LARGE SCALE GENOMIC DNA]</scope>
    <source>
        <strain evidence="5 6">FSL F4-0100</strain>
    </source>
</reference>
<comment type="caution">
    <text evidence="5">The sequence shown here is derived from an EMBL/GenBank/DDBJ whole genome shotgun (WGS) entry which is preliminary data.</text>
</comment>
<dbReference type="STRING" id="1401.BK123_15410"/>
<evidence type="ECO:0000256" key="1">
    <source>
        <dbReference type="ARBA" id="ARBA00022801"/>
    </source>
</evidence>
<dbReference type="OrthoDB" id="9814760at2"/>
<dbReference type="Proteomes" id="UP000187074">
    <property type="component" value="Unassembled WGS sequence"/>
</dbReference>
<dbReference type="RefSeq" id="WP_076323283.1">
    <property type="nucleotide sequence ID" value="NZ_MRTF01000005.1"/>
</dbReference>
<feature type="transmembrane region" description="Helical" evidence="4">
    <location>
        <begin position="53"/>
        <end position="70"/>
    </location>
</feature>
<dbReference type="AlphaFoldDB" id="A0A1R1B0U5"/>